<accession>A0A9X6NJC5</accession>
<dbReference type="EMBL" id="MTYJ01000336">
    <property type="protein sequence ID" value="OWA53648.1"/>
    <property type="molecule type" value="Genomic_DNA"/>
</dbReference>
<proteinExistence type="predicted"/>
<reference evidence="2" key="1">
    <citation type="submission" date="2017-01" db="EMBL/GenBank/DDBJ databases">
        <title>Comparative genomics of anhydrobiosis in the tardigrade Hypsibius dujardini.</title>
        <authorList>
            <person name="Yoshida Y."/>
            <person name="Koutsovoulos G."/>
            <person name="Laetsch D."/>
            <person name="Stevens L."/>
            <person name="Kumar S."/>
            <person name="Horikawa D."/>
            <person name="Ishino K."/>
            <person name="Komine S."/>
            <person name="Tomita M."/>
            <person name="Blaxter M."/>
            <person name="Arakawa K."/>
        </authorList>
    </citation>
    <scope>NUCLEOTIDE SEQUENCE [LARGE SCALE GENOMIC DNA]</scope>
    <source>
        <strain evidence="2">Z151</strain>
    </source>
</reference>
<keyword evidence="2" id="KW-1185">Reference proteome</keyword>
<evidence type="ECO:0000313" key="2">
    <source>
        <dbReference type="Proteomes" id="UP000192578"/>
    </source>
</evidence>
<dbReference type="AlphaFoldDB" id="A0A9X6NJC5"/>
<sequence>MPSDNETIVEAAETAEAHSSGTAASCTVIGINFNGRYNQGGSHGQDNRRRAWFTQQSQMAIRGPVAMPKFGNKDTEEIGMFSLDATKWQDMPKNGRMRICWQCCHSPGGRKWSRVTGMYGPFIPGTWPS</sequence>
<organism evidence="1 2">
    <name type="scientific">Hypsibius exemplaris</name>
    <name type="common">Freshwater tardigrade</name>
    <dbReference type="NCBI Taxonomy" id="2072580"/>
    <lineage>
        <taxon>Eukaryota</taxon>
        <taxon>Metazoa</taxon>
        <taxon>Ecdysozoa</taxon>
        <taxon>Tardigrada</taxon>
        <taxon>Eutardigrada</taxon>
        <taxon>Parachela</taxon>
        <taxon>Hypsibioidea</taxon>
        <taxon>Hypsibiidae</taxon>
        <taxon>Hypsibius</taxon>
    </lineage>
</organism>
<name>A0A9X6NJC5_HYPEX</name>
<protein>
    <submittedName>
        <fullName evidence="1">Uncharacterized protein</fullName>
    </submittedName>
</protein>
<comment type="caution">
    <text evidence="1">The sequence shown here is derived from an EMBL/GenBank/DDBJ whole genome shotgun (WGS) entry which is preliminary data.</text>
</comment>
<evidence type="ECO:0000313" key="1">
    <source>
        <dbReference type="EMBL" id="OWA53648.1"/>
    </source>
</evidence>
<dbReference type="Proteomes" id="UP000192578">
    <property type="component" value="Unassembled WGS sequence"/>
</dbReference>
<gene>
    <name evidence="1" type="ORF">BV898_18069</name>
</gene>